<proteinExistence type="predicted"/>
<organism evidence="1">
    <name type="scientific">marine metagenome</name>
    <dbReference type="NCBI Taxonomy" id="408172"/>
    <lineage>
        <taxon>unclassified sequences</taxon>
        <taxon>metagenomes</taxon>
        <taxon>ecological metagenomes</taxon>
    </lineage>
</organism>
<name>A0A383DAZ8_9ZZZZ</name>
<reference evidence="1" key="1">
    <citation type="submission" date="2018-05" db="EMBL/GenBank/DDBJ databases">
        <authorList>
            <person name="Lanie J.A."/>
            <person name="Ng W.-L."/>
            <person name="Kazmierczak K.M."/>
            <person name="Andrzejewski T.M."/>
            <person name="Davidsen T.M."/>
            <person name="Wayne K.J."/>
            <person name="Tettelin H."/>
            <person name="Glass J.I."/>
            <person name="Rusch D."/>
            <person name="Podicherti R."/>
            <person name="Tsui H.-C.T."/>
            <person name="Winkler M.E."/>
        </authorList>
    </citation>
    <scope>NUCLEOTIDE SEQUENCE</scope>
</reference>
<accession>A0A383DAZ8</accession>
<gene>
    <name evidence="1" type="ORF">METZ01_LOCUS494347</name>
</gene>
<dbReference type="AlphaFoldDB" id="A0A383DAZ8"/>
<sequence>PGMNQLWGHPVQNNWRTISPTGADLNNIPIFMECWRWGGAPYDSGPNALPPPAENSLTHGMGRFCLNRHDGFANGCMMDLSVRPIRLKALWGLKWHKKTNTNYRPAWPFWMSKMPGK</sequence>
<feature type="non-terminal residue" evidence="1">
    <location>
        <position position="1"/>
    </location>
</feature>
<evidence type="ECO:0000313" key="1">
    <source>
        <dbReference type="EMBL" id="SVE41493.1"/>
    </source>
</evidence>
<protein>
    <submittedName>
        <fullName evidence="1">Uncharacterized protein</fullName>
    </submittedName>
</protein>
<dbReference type="EMBL" id="UINC01215684">
    <property type="protein sequence ID" value="SVE41493.1"/>
    <property type="molecule type" value="Genomic_DNA"/>
</dbReference>